<dbReference type="InterPro" id="IPR002909">
    <property type="entry name" value="IPT_dom"/>
</dbReference>
<dbReference type="RefSeq" id="WP_229330615.1">
    <property type="nucleotide sequence ID" value="NZ_AP025183.1"/>
</dbReference>
<dbReference type="EMBL" id="AP025183">
    <property type="protein sequence ID" value="BDB52047.1"/>
    <property type="molecule type" value="Genomic_DNA"/>
</dbReference>
<keyword evidence="1" id="KW-0732">Signal</keyword>
<dbReference type="InterPro" id="IPR014756">
    <property type="entry name" value="Ig_E-set"/>
</dbReference>
<dbReference type="InterPro" id="IPR013783">
    <property type="entry name" value="Ig-like_fold"/>
</dbReference>
<dbReference type="Gene3D" id="2.60.40.10">
    <property type="entry name" value="Immunoglobulins"/>
    <property type="match status" value="1"/>
</dbReference>
<dbReference type="Proteomes" id="UP001319865">
    <property type="component" value="Chromosome"/>
</dbReference>
<dbReference type="SUPFAM" id="SSF81296">
    <property type="entry name" value="E set domains"/>
    <property type="match status" value="1"/>
</dbReference>
<feature type="chain" id="PRO_5046692400" description="IPT/TIG domain-containing protein" evidence="1">
    <location>
        <begin position="22"/>
        <end position="213"/>
    </location>
</feature>
<reference evidence="3 4" key="2">
    <citation type="journal article" date="2022" name="Microorganisms">
        <title>Complete Genome Sequences of Two Flavobacterium ammonificans Strains and a Flavobacterium ammoniigenes Strain of Ammonifying Bacterioplankton Isolated from Surface River Water.</title>
        <authorList>
            <person name="Suda W."/>
            <person name="Ogata Y."/>
            <person name="Shindo C."/>
            <person name="Watanabe K."/>
        </authorList>
    </citation>
    <scope>NUCLEOTIDE SEQUENCE [LARGE SCALE GENOMIC DNA]</scope>
    <source>
        <strain evidence="3 4">GENT11</strain>
    </source>
</reference>
<evidence type="ECO:0000259" key="2">
    <source>
        <dbReference type="Pfam" id="PF01833"/>
    </source>
</evidence>
<protein>
    <recommendedName>
        <fullName evidence="2">IPT/TIG domain-containing protein</fullName>
    </recommendedName>
</protein>
<dbReference type="PROSITE" id="PS51257">
    <property type="entry name" value="PROKAR_LIPOPROTEIN"/>
    <property type="match status" value="1"/>
</dbReference>
<evidence type="ECO:0000313" key="3">
    <source>
        <dbReference type="EMBL" id="BDB52047.1"/>
    </source>
</evidence>
<feature type="domain" description="IPT/TIG" evidence="2">
    <location>
        <begin position="31"/>
        <end position="99"/>
    </location>
</feature>
<reference evidence="3 4" key="1">
    <citation type="journal article" date="2022" name="Int. J. Syst. Evol. Microbiol.">
        <title>Flavobacterium ammonificans sp. nov. and Flavobacterium ammoniigenes sp. nov., ammonifying bacteria isolated from surface river water.</title>
        <authorList>
            <person name="Watanabe K."/>
            <person name="Kitamura T."/>
            <person name="Ogata Y."/>
            <person name="Shindo C."/>
            <person name="Suda W."/>
        </authorList>
    </citation>
    <scope>NUCLEOTIDE SEQUENCE [LARGE SCALE GENOMIC DNA]</scope>
    <source>
        <strain evidence="3 4">GENT11</strain>
    </source>
</reference>
<evidence type="ECO:0000256" key="1">
    <source>
        <dbReference type="SAM" id="SignalP"/>
    </source>
</evidence>
<organism evidence="3 4">
    <name type="scientific">Flavobacterium ammonificans</name>
    <dbReference type="NCBI Taxonomy" id="1751056"/>
    <lineage>
        <taxon>Bacteria</taxon>
        <taxon>Pseudomonadati</taxon>
        <taxon>Bacteroidota</taxon>
        <taxon>Flavobacteriia</taxon>
        <taxon>Flavobacteriales</taxon>
        <taxon>Flavobacteriaceae</taxon>
        <taxon>Flavobacterium</taxon>
    </lineage>
</organism>
<dbReference type="Pfam" id="PF01833">
    <property type="entry name" value="TIG"/>
    <property type="match status" value="1"/>
</dbReference>
<evidence type="ECO:0000313" key="4">
    <source>
        <dbReference type="Proteomes" id="UP001319865"/>
    </source>
</evidence>
<accession>A0ABM7UY87</accession>
<name>A0ABM7UY87_9FLAO</name>
<gene>
    <name evidence="3" type="ORF">GENT11_03590</name>
</gene>
<proteinExistence type="predicted"/>
<sequence>MKQILSIIALVILFISCSSNNNSEINQIESPSISNISTEIGNVGDIFTISGKNFNPKINYKVQINGIDGIITEISSTFIKVKIPDGATSGNIVLLYDKNSTVIGNIKINITKVYGYKYFGAPSGNSSEKKQIVEIDKANGSSKIIATLNINSTYLENLVFDSSTNKIIGIYDVDDRNVSQSLLTVDLANGNTSIINLNNVGENSKYAGLLLNK</sequence>
<feature type="signal peptide" evidence="1">
    <location>
        <begin position="1"/>
        <end position="21"/>
    </location>
</feature>
<keyword evidence="4" id="KW-1185">Reference proteome</keyword>